<reference evidence="5" key="1">
    <citation type="submission" date="2020-05" db="EMBL/GenBank/DDBJ databases">
        <title>Identification of trans-AT polyketide cluster in two marine bacteria, producers of a novel glutaramide-containing polyketide sesbanimide D and analogs.</title>
        <authorList>
            <person name="Kacar D."/>
            <person name="Rodriguez P."/>
            <person name="Canedo L."/>
            <person name="Gonzalez E."/>
            <person name="Galan B."/>
            <person name="De La Calle F."/>
            <person name="Garcia J.L."/>
        </authorList>
    </citation>
    <scope>NUCLEOTIDE SEQUENCE</scope>
    <source>
        <strain evidence="5">PHM038</strain>
    </source>
</reference>
<dbReference type="InterPro" id="IPR050679">
    <property type="entry name" value="Bact_HTH_transcr_reg"/>
</dbReference>
<dbReference type="Pfam" id="PF00392">
    <property type="entry name" value="GntR"/>
    <property type="match status" value="1"/>
</dbReference>
<dbReference type="EMBL" id="JABFCZ010000026">
    <property type="protein sequence ID" value="MBD1548810.1"/>
    <property type="molecule type" value="Genomic_DNA"/>
</dbReference>
<dbReference type="PANTHER" id="PTHR44846:SF17">
    <property type="entry name" value="GNTR-FAMILY TRANSCRIPTIONAL REGULATOR"/>
    <property type="match status" value="1"/>
</dbReference>
<gene>
    <name evidence="5" type="ORF">HK439_21310</name>
</gene>
<evidence type="ECO:0000256" key="1">
    <source>
        <dbReference type="ARBA" id="ARBA00023015"/>
    </source>
</evidence>
<dbReference type="InterPro" id="IPR028978">
    <property type="entry name" value="Chorismate_lyase_/UTRA_dom_sf"/>
</dbReference>
<evidence type="ECO:0000259" key="4">
    <source>
        <dbReference type="PROSITE" id="PS50949"/>
    </source>
</evidence>
<dbReference type="GO" id="GO:0003677">
    <property type="term" value="F:DNA binding"/>
    <property type="evidence" value="ECO:0007669"/>
    <property type="project" value="UniProtKB-KW"/>
</dbReference>
<feature type="domain" description="HTH gntR-type" evidence="4">
    <location>
        <begin position="1"/>
        <end position="68"/>
    </location>
</feature>
<dbReference type="InterPro" id="IPR036388">
    <property type="entry name" value="WH-like_DNA-bd_sf"/>
</dbReference>
<dbReference type="Gene3D" id="1.10.10.10">
    <property type="entry name" value="Winged helix-like DNA-binding domain superfamily/Winged helix DNA-binding domain"/>
    <property type="match status" value="1"/>
</dbReference>
<sequence length="230" mass="25866">MDARQLARVLTQTIEDGALAPGAQLPSQSALMKDHGVSRHVVRKALGLLEERQLITSWQGSGSVVRGREWPYPITSRTRIHISLQESGARMRIKVLKTLEKKRPSPDVAQLLGVSLREKLPFIEFLLIADGLPIALGHHFIHPSVPVDILKRVEEIGEIADAYAAIGIEDYFRTRTMVRVRMPSERETDLLEIPRQQPLFVLLGLNVSVDRKPLEVTEAIVRGDRIRLDI</sequence>
<evidence type="ECO:0000313" key="6">
    <source>
        <dbReference type="Proteomes" id="UP000598467"/>
    </source>
</evidence>
<accession>A0A926P394</accession>
<keyword evidence="3" id="KW-0804">Transcription</keyword>
<dbReference type="PANTHER" id="PTHR44846">
    <property type="entry name" value="MANNOSYL-D-GLYCERATE TRANSPORT/METABOLISM SYSTEM REPRESSOR MNGR-RELATED"/>
    <property type="match status" value="1"/>
</dbReference>
<dbReference type="PROSITE" id="PS50949">
    <property type="entry name" value="HTH_GNTR"/>
    <property type="match status" value="1"/>
</dbReference>
<keyword evidence="1" id="KW-0805">Transcription regulation</keyword>
<dbReference type="SUPFAM" id="SSF46785">
    <property type="entry name" value="Winged helix' DNA-binding domain"/>
    <property type="match status" value="1"/>
</dbReference>
<dbReference type="SMART" id="SM00866">
    <property type="entry name" value="UTRA"/>
    <property type="match status" value="1"/>
</dbReference>
<dbReference type="SUPFAM" id="SSF64288">
    <property type="entry name" value="Chorismate lyase-like"/>
    <property type="match status" value="1"/>
</dbReference>
<dbReference type="Pfam" id="PF07702">
    <property type="entry name" value="UTRA"/>
    <property type="match status" value="1"/>
</dbReference>
<dbReference type="InterPro" id="IPR000524">
    <property type="entry name" value="Tscrpt_reg_HTH_GntR"/>
</dbReference>
<dbReference type="InterPro" id="IPR036390">
    <property type="entry name" value="WH_DNA-bd_sf"/>
</dbReference>
<protein>
    <submittedName>
        <fullName evidence="5">GntR family transcriptional regulator</fullName>
    </submittedName>
</protein>
<evidence type="ECO:0000256" key="2">
    <source>
        <dbReference type="ARBA" id="ARBA00023125"/>
    </source>
</evidence>
<dbReference type="InterPro" id="IPR011663">
    <property type="entry name" value="UTRA"/>
</dbReference>
<dbReference type="Proteomes" id="UP000598467">
    <property type="component" value="Unassembled WGS sequence"/>
</dbReference>
<dbReference type="GO" id="GO:0045892">
    <property type="term" value="P:negative regulation of DNA-templated transcription"/>
    <property type="evidence" value="ECO:0007669"/>
    <property type="project" value="TreeGrafter"/>
</dbReference>
<dbReference type="RefSeq" id="WP_190293495.1">
    <property type="nucleotide sequence ID" value="NZ_JABFCZ010000026.1"/>
</dbReference>
<dbReference type="AlphaFoldDB" id="A0A926P394"/>
<name>A0A926P394_9HYPH</name>
<dbReference type="PRINTS" id="PR00035">
    <property type="entry name" value="HTHGNTR"/>
</dbReference>
<organism evidence="5 6">
    <name type="scientific">Roseibium aggregatum</name>
    <dbReference type="NCBI Taxonomy" id="187304"/>
    <lineage>
        <taxon>Bacteria</taxon>
        <taxon>Pseudomonadati</taxon>
        <taxon>Pseudomonadota</taxon>
        <taxon>Alphaproteobacteria</taxon>
        <taxon>Hyphomicrobiales</taxon>
        <taxon>Stappiaceae</taxon>
        <taxon>Roseibium</taxon>
    </lineage>
</organism>
<evidence type="ECO:0000313" key="5">
    <source>
        <dbReference type="EMBL" id="MBD1548810.1"/>
    </source>
</evidence>
<evidence type="ECO:0000256" key="3">
    <source>
        <dbReference type="ARBA" id="ARBA00023163"/>
    </source>
</evidence>
<dbReference type="CDD" id="cd07377">
    <property type="entry name" value="WHTH_GntR"/>
    <property type="match status" value="1"/>
</dbReference>
<dbReference type="GO" id="GO:0003700">
    <property type="term" value="F:DNA-binding transcription factor activity"/>
    <property type="evidence" value="ECO:0007669"/>
    <property type="project" value="InterPro"/>
</dbReference>
<proteinExistence type="predicted"/>
<comment type="caution">
    <text evidence="5">The sequence shown here is derived from an EMBL/GenBank/DDBJ whole genome shotgun (WGS) entry which is preliminary data.</text>
</comment>
<dbReference type="SMART" id="SM00345">
    <property type="entry name" value="HTH_GNTR"/>
    <property type="match status" value="1"/>
</dbReference>
<keyword evidence="2" id="KW-0238">DNA-binding</keyword>
<dbReference type="Gene3D" id="3.40.1410.10">
    <property type="entry name" value="Chorismate lyase-like"/>
    <property type="match status" value="1"/>
</dbReference>